<comment type="caution">
    <text evidence="1">The sequence shown here is derived from an EMBL/GenBank/DDBJ whole genome shotgun (WGS) entry which is preliminary data.</text>
</comment>
<evidence type="ECO:0000313" key="2">
    <source>
        <dbReference type="Proteomes" id="UP000812287"/>
    </source>
</evidence>
<proteinExistence type="predicted"/>
<dbReference type="GeneID" id="66106608"/>
<sequence>MCIENALMDVVYSSHQIPFEVVHVDARCQGYADLCHYSYQFLMQNCGAYTARRFLMPWPVSHRDDSQNQADEHKKTVYVRILVAGWNVTIIQGDDNAGHPFSAQFSSPYGEYHDTTKEELQDALSVIYDQLKCSKSWWILEIIPMAFRQQKENEEWVSWFGAKFGPRKIPMRSRVKVHRIVRQSLIPFQHNHNETTNALLGSVMVVIRMVDKLVLVGRAAK</sequence>
<dbReference type="RefSeq" id="XP_043037353.1">
    <property type="nucleotide sequence ID" value="XM_043184311.1"/>
</dbReference>
<accession>A0A9P8APZ6</accession>
<reference evidence="1" key="1">
    <citation type="submission" date="2020-11" db="EMBL/GenBank/DDBJ databases">
        <title>Adaptations for nitrogen fixation in a non-lichenized fungal sporocarp promotes dispersal by wood-feeding termites.</title>
        <authorList>
            <consortium name="DOE Joint Genome Institute"/>
            <person name="Koch R.A."/>
            <person name="Yoon G."/>
            <person name="Arayal U."/>
            <person name="Lail K."/>
            <person name="Amirebrahimi M."/>
            <person name="Labutti K."/>
            <person name="Lipzen A."/>
            <person name="Riley R."/>
            <person name="Barry K."/>
            <person name="Henrissat B."/>
            <person name="Grigoriev I.V."/>
            <person name="Herr J.R."/>
            <person name="Aime M.C."/>
        </authorList>
    </citation>
    <scope>NUCLEOTIDE SEQUENCE</scope>
    <source>
        <strain evidence="1">MCA 3950</strain>
    </source>
</reference>
<gene>
    <name evidence="1" type="ORF">BT62DRAFT_921521</name>
</gene>
<organism evidence="1 2">
    <name type="scientific">Guyanagaster necrorhizus</name>
    <dbReference type="NCBI Taxonomy" id="856835"/>
    <lineage>
        <taxon>Eukaryota</taxon>
        <taxon>Fungi</taxon>
        <taxon>Dikarya</taxon>
        <taxon>Basidiomycota</taxon>
        <taxon>Agaricomycotina</taxon>
        <taxon>Agaricomycetes</taxon>
        <taxon>Agaricomycetidae</taxon>
        <taxon>Agaricales</taxon>
        <taxon>Marasmiineae</taxon>
        <taxon>Physalacriaceae</taxon>
        <taxon>Guyanagaster</taxon>
    </lineage>
</organism>
<name>A0A9P8APZ6_9AGAR</name>
<dbReference type="EMBL" id="MU250542">
    <property type="protein sequence ID" value="KAG7443853.1"/>
    <property type="molecule type" value="Genomic_DNA"/>
</dbReference>
<dbReference type="Proteomes" id="UP000812287">
    <property type="component" value="Unassembled WGS sequence"/>
</dbReference>
<dbReference type="OrthoDB" id="3162439at2759"/>
<keyword evidence="2" id="KW-1185">Reference proteome</keyword>
<dbReference type="AlphaFoldDB" id="A0A9P8APZ6"/>
<evidence type="ECO:0000313" key="1">
    <source>
        <dbReference type="EMBL" id="KAG7443853.1"/>
    </source>
</evidence>
<protein>
    <submittedName>
        <fullName evidence="1">Uncharacterized protein</fullName>
    </submittedName>
</protein>